<protein>
    <submittedName>
        <fullName evidence="1">Uncharacterized protein</fullName>
    </submittedName>
</protein>
<name>A0A0E9PCV3_ANGAN</name>
<organism evidence="1">
    <name type="scientific">Anguilla anguilla</name>
    <name type="common">European freshwater eel</name>
    <name type="synonym">Muraena anguilla</name>
    <dbReference type="NCBI Taxonomy" id="7936"/>
    <lineage>
        <taxon>Eukaryota</taxon>
        <taxon>Metazoa</taxon>
        <taxon>Chordata</taxon>
        <taxon>Craniata</taxon>
        <taxon>Vertebrata</taxon>
        <taxon>Euteleostomi</taxon>
        <taxon>Actinopterygii</taxon>
        <taxon>Neopterygii</taxon>
        <taxon>Teleostei</taxon>
        <taxon>Anguilliformes</taxon>
        <taxon>Anguillidae</taxon>
        <taxon>Anguilla</taxon>
    </lineage>
</organism>
<evidence type="ECO:0000313" key="1">
    <source>
        <dbReference type="EMBL" id="JAH02117.1"/>
    </source>
</evidence>
<dbReference type="EMBL" id="GBXM01106460">
    <property type="protein sequence ID" value="JAH02117.1"/>
    <property type="molecule type" value="Transcribed_RNA"/>
</dbReference>
<accession>A0A0E9PCV3</accession>
<reference evidence="1" key="1">
    <citation type="submission" date="2014-11" db="EMBL/GenBank/DDBJ databases">
        <authorList>
            <person name="Amaro Gonzalez C."/>
        </authorList>
    </citation>
    <scope>NUCLEOTIDE SEQUENCE</scope>
</reference>
<reference evidence="1" key="2">
    <citation type="journal article" date="2015" name="Fish Shellfish Immunol.">
        <title>Early steps in the European eel (Anguilla anguilla)-Vibrio vulnificus interaction in the gills: Role of the RtxA13 toxin.</title>
        <authorList>
            <person name="Callol A."/>
            <person name="Pajuelo D."/>
            <person name="Ebbesson L."/>
            <person name="Teles M."/>
            <person name="MacKenzie S."/>
            <person name="Amaro C."/>
        </authorList>
    </citation>
    <scope>NUCLEOTIDE SEQUENCE</scope>
</reference>
<sequence>MGLIFKLGEELQSLSYLLFFCYILCDKSSTGGIFRQSIYFYFSAQSNKSLFDFIHKI</sequence>
<dbReference type="AlphaFoldDB" id="A0A0E9PCV3"/>
<proteinExistence type="predicted"/>